<evidence type="ECO:0000313" key="3">
    <source>
        <dbReference type="Proteomes" id="UP000092498"/>
    </source>
</evidence>
<dbReference type="OrthoDB" id="119963at2"/>
<keyword evidence="3" id="KW-1185">Reference proteome</keyword>
<dbReference type="InterPro" id="IPR032708">
    <property type="entry name" value="McjB_C"/>
</dbReference>
<dbReference type="Proteomes" id="UP000092498">
    <property type="component" value="Chromosome"/>
</dbReference>
<organism evidence="2 3">
    <name type="scientific">Candidatus Viadribacter manganicus</name>
    <dbReference type="NCBI Taxonomy" id="1759059"/>
    <lineage>
        <taxon>Bacteria</taxon>
        <taxon>Pseudomonadati</taxon>
        <taxon>Pseudomonadota</taxon>
        <taxon>Alphaproteobacteria</taxon>
        <taxon>Hyphomonadales</taxon>
        <taxon>Hyphomonadaceae</taxon>
        <taxon>Candidatus Viadribacter</taxon>
    </lineage>
</organism>
<dbReference type="KEGG" id="cbot:ATE48_08235"/>
<protein>
    <recommendedName>
        <fullName evidence="1">Microcin J25-processing protein McjB C-terminal domain-containing protein</fullName>
    </recommendedName>
</protein>
<dbReference type="EMBL" id="CP013244">
    <property type="protein sequence ID" value="ANP45910.1"/>
    <property type="molecule type" value="Genomic_DNA"/>
</dbReference>
<accession>A0A1B1AH99</accession>
<sequence>MDDASRIELIRLFLPRRVYACIAGDWIVFLDAVQDRYFAMPADTDLGHVRANIAERGVRDGASPHAISRLAPNEKARSIGERALARLPDMVLVIEAACWAHWIIKDRRLAFAFDWIEVQKRALDASASLNVSAIGAHSVFERARVWIPKRYVCLFNALTLIRFLLRKRVRASLVFGVRAMPFAAHCWVVVDGRILDAGEEDCASFSEIVRL</sequence>
<feature type="domain" description="Microcin J25-processing protein McjB C-terminal" evidence="1">
    <location>
        <begin position="114"/>
        <end position="209"/>
    </location>
</feature>
<name>A0A1B1AH99_9PROT</name>
<gene>
    <name evidence="2" type="ORF">ATE48_08235</name>
</gene>
<dbReference type="RefSeq" id="WP_066770010.1">
    <property type="nucleotide sequence ID" value="NZ_CP013244.1"/>
</dbReference>
<evidence type="ECO:0000313" key="2">
    <source>
        <dbReference type="EMBL" id="ANP45910.1"/>
    </source>
</evidence>
<dbReference type="InParanoid" id="A0A1B1AH99"/>
<dbReference type="Pfam" id="PF13471">
    <property type="entry name" value="Transglut_core3"/>
    <property type="match status" value="1"/>
</dbReference>
<dbReference type="InterPro" id="IPR053521">
    <property type="entry name" value="McjB-like"/>
</dbReference>
<reference evidence="2 3" key="1">
    <citation type="submission" date="2015-11" db="EMBL/GenBank/DDBJ databases">
        <title>Whole-Genome Sequence of Candidatus Oderbacter manganicum from the National Park Lower Oder Valley, Germany.</title>
        <authorList>
            <person name="Braun B."/>
            <person name="Liere K."/>
            <person name="Szewzyk U."/>
        </authorList>
    </citation>
    <scope>NUCLEOTIDE SEQUENCE [LARGE SCALE GENOMIC DNA]</scope>
    <source>
        <strain evidence="2 3">OTSz_A_272</strain>
    </source>
</reference>
<proteinExistence type="predicted"/>
<evidence type="ECO:0000259" key="1">
    <source>
        <dbReference type="Pfam" id="PF13471"/>
    </source>
</evidence>
<dbReference type="AlphaFoldDB" id="A0A1B1AH99"/>
<dbReference type="NCBIfam" id="NF033537">
    <property type="entry name" value="lasso_biosyn_B2"/>
    <property type="match status" value="1"/>
</dbReference>